<evidence type="ECO:0000313" key="3">
    <source>
        <dbReference type="EMBL" id="SEJ60747.1"/>
    </source>
</evidence>
<dbReference type="InterPro" id="IPR016181">
    <property type="entry name" value="Acyl_CoA_acyltransferase"/>
</dbReference>
<gene>
    <name evidence="3" type="ORF">SAMN05216550_106236</name>
</gene>
<dbReference type="RefSeq" id="WP_390971501.1">
    <property type="nucleotide sequence ID" value="NZ_CADFGN010000006.1"/>
</dbReference>
<dbReference type="PROSITE" id="PS51186">
    <property type="entry name" value="GNAT"/>
    <property type="match status" value="1"/>
</dbReference>
<keyword evidence="1" id="KW-0808">Transferase</keyword>
<evidence type="ECO:0000256" key="1">
    <source>
        <dbReference type="ARBA" id="ARBA00022679"/>
    </source>
</evidence>
<dbReference type="SUPFAM" id="SSF55729">
    <property type="entry name" value="Acyl-CoA N-acyltransferases (Nat)"/>
    <property type="match status" value="1"/>
</dbReference>
<name>A0AAQ1GF67_9BURK</name>
<dbReference type="Gene3D" id="3.40.630.30">
    <property type="match status" value="1"/>
</dbReference>
<dbReference type="CDD" id="cd04301">
    <property type="entry name" value="NAT_SF"/>
    <property type="match status" value="1"/>
</dbReference>
<dbReference type="InterPro" id="IPR000182">
    <property type="entry name" value="GNAT_dom"/>
</dbReference>
<sequence length="223" mass="24034">MSTRRAPQAQDERDERIVCTPPGMGRLVLRRFDPQRDSWEQLTQLLHRAFARLASLGLHCACADQGAGATRQRALAGDCFVAVCSGRIVGTLTLEGRDGASPCEQYRSRGVASVHQFGIEPTWQSRGIGRALLAFASHWAAARGCTQLALDTPFPAADLIAFYRAQGFSLVDVVRFAGRGYDSAVLSKPAAANQPFAPARPGIRSIRPIQPSTGCAGVARLSW</sequence>
<protein>
    <submittedName>
        <fullName evidence="3">Acetyltransferase (GNAT) family protein</fullName>
    </submittedName>
</protein>
<dbReference type="Pfam" id="PF00583">
    <property type="entry name" value="Acetyltransf_1"/>
    <property type="match status" value="1"/>
</dbReference>
<comment type="caution">
    <text evidence="3">The sequence shown here is derived from an EMBL/GenBank/DDBJ whole genome shotgun (WGS) entry which is preliminary data.</text>
</comment>
<reference evidence="3 4" key="1">
    <citation type="submission" date="2016-10" db="EMBL/GenBank/DDBJ databases">
        <authorList>
            <person name="Varghese N."/>
            <person name="Submissions S."/>
        </authorList>
    </citation>
    <scope>NUCLEOTIDE SEQUENCE [LARGE SCALE GENOMIC DNA]</scope>
    <source>
        <strain evidence="3 4">LMG 22274</strain>
    </source>
</reference>
<dbReference type="PANTHER" id="PTHR13947:SF37">
    <property type="entry name" value="LD18367P"/>
    <property type="match status" value="1"/>
</dbReference>
<proteinExistence type="predicted"/>
<dbReference type="InterPro" id="IPR050769">
    <property type="entry name" value="NAT_camello-type"/>
</dbReference>
<dbReference type="AlphaFoldDB" id="A0AAQ1GF67"/>
<organism evidence="3 4">
    <name type="scientific">Paraburkholderia tropica</name>
    <dbReference type="NCBI Taxonomy" id="92647"/>
    <lineage>
        <taxon>Bacteria</taxon>
        <taxon>Pseudomonadati</taxon>
        <taxon>Pseudomonadota</taxon>
        <taxon>Betaproteobacteria</taxon>
        <taxon>Burkholderiales</taxon>
        <taxon>Burkholderiaceae</taxon>
        <taxon>Paraburkholderia</taxon>
    </lineage>
</organism>
<dbReference type="Proteomes" id="UP000183529">
    <property type="component" value="Unassembled WGS sequence"/>
</dbReference>
<dbReference type="GO" id="GO:0008080">
    <property type="term" value="F:N-acetyltransferase activity"/>
    <property type="evidence" value="ECO:0007669"/>
    <property type="project" value="InterPro"/>
</dbReference>
<evidence type="ECO:0000313" key="4">
    <source>
        <dbReference type="Proteomes" id="UP000183529"/>
    </source>
</evidence>
<feature type="domain" description="N-acetyltransferase" evidence="2">
    <location>
        <begin position="27"/>
        <end position="191"/>
    </location>
</feature>
<evidence type="ECO:0000259" key="2">
    <source>
        <dbReference type="PROSITE" id="PS51186"/>
    </source>
</evidence>
<dbReference type="PANTHER" id="PTHR13947">
    <property type="entry name" value="GNAT FAMILY N-ACETYLTRANSFERASE"/>
    <property type="match status" value="1"/>
</dbReference>
<accession>A0AAQ1GF67</accession>
<dbReference type="EMBL" id="FNZM01000006">
    <property type="protein sequence ID" value="SEJ60747.1"/>
    <property type="molecule type" value="Genomic_DNA"/>
</dbReference>